<proteinExistence type="predicted"/>
<name>A0A0A9GXI6_ARUDO</name>
<sequence>MALAWWMSASRALRGPLSGSRRPSSPRCAMDRSSAALKELDFLAPGY</sequence>
<organism evidence="1">
    <name type="scientific">Arundo donax</name>
    <name type="common">Giant reed</name>
    <name type="synonym">Donax arundinaceus</name>
    <dbReference type="NCBI Taxonomy" id="35708"/>
    <lineage>
        <taxon>Eukaryota</taxon>
        <taxon>Viridiplantae</taxon>
        <taxon>Streptophyta</taxon>
        <taxon>Embryophyta</taxon>
        <taxon>Tracheophyta</taxon>
        <taxon>Spermatophyta</taxon>
        <taxon>Magnoliopsida</taxon>
        <taxon>Liliopsida</taxon>
        <taxon>Poales</taxon>
        <taxon>Poaceae</taxon>
        <taxon>PACMAD clade</taxon>
        <taxon>Arundinoideae</taxon>
        <taxon>Arundineae</taxon>
        <taxon>Arundo</taxon>
    </lineage>
</organism>
<reference evidence="1" key="2">
    <citation type="journal article" date="2015" name="Data Brief">
        <title>Shoot transcriptome of the giant reed, Arundo donax.</title>
        <authorList>
            <person name="Barrero R.A."/>
            <person name="Guerrero F.D."/>
            <person name="Moolhuijzen P."/>
            <person name="Goolsby J.A."/>
            <person name="Tidwell J."/>
            <person name="Bellgard S.E."/>
            <person name="Bellgard M.I."/>
        </authorList>
    </citation>
    <scope>NUCLEOTIDE SEQUENCE</scope>
    <source>
        <tissue evidence="1">Shoot tissue taken approximately 20 cm above the soil surface</tissue>
    </source>
</reference>
<evidence type="ECO:0000313" key="1">
    <source>
        <dbReference type="EMBL" id="JAE29690.1"/>
    </source>
</evidence>
<protein>
    <submittedName>
        <fullName evidence="1">Uncharacterized protein</fullName>
    </submittedName>
</protein>
<accession>A0A0A9GXI6</accession>
<dbReference type="EMBL" id="GBRH01168206">
    <property type="protein sequence ID" value="JAE29690.1"/>
    <property type="molecule type" value="Transcribed_RNA"/>
</dbReference>
<dbReference type="AlphaFoldDB" id="A0A0A9GXI6"/>
<reference evidence="1" key="1">
    <citation type="submission" date="2014-09" db="EMBL/GenBank/DDBJ databases">
        <authorList>
            <person name="Magalhaes I.L.F."/>
            <person name="Oliveira U."/>
            <person name="Santos F.R."/>
            <person name="Vidigal T.H.D.A."/>
            <person name="Brescovit A.D."/>
            <person name="Santos A.J."/>
        </authorList>
    </citation>
    <scope>NUCLEOTIDE SEQUENCE</scope>
    <source>
        <tissue evidence="1">Shoot tissue taken approximately 20 cm above the soil surface</tissue>
    </source>
</reference>